<evidence type="ECO:0000256" key="2">
    <source>
        <dbReference type="ARBA" id="ARBA00022574"/>
    </source>
</evidence>
<evidence type="ECO:0000256" key="4">
    <source>
        <dbReference type="PROSITE-ProRule" id="PRU00221"/>
    </source>
</evidence>
<feature type="repeat" description="WD" evidence="4">
    <location>
        <begin position="246"/>
        <end position="288"/>
    </location>
</feature>
<dbReference type="Proteomes" id="UP000007110">
    <property type="component" value="Unassembled WGS sequence"/>
</dbReference>
<dbReference type="InterPro" id="IPR044285">
    <property type="entry name" value="PWP1"/>
</dbReference>
<dbReference type="Pfam" id="PF00400">
    <property type="entry name" value="WD40"/>
    <property type="match status" value="3"/>
</dbReference>
<dbReference type="OMA" id="CFVPRGV"/>
<reference evidence="7" key="1">
    <citation type="submission" date="2015-02" db="EMBL/GenBank/DDBJ databases">
        <title>Genome sequencing for Strongylocentrotus purpuratus.</title>
        <authorList>
            <person name="Murali S."/>
            <person name="Liu Y."/>
            <person name="Vee V."/>
            <person name="English A."/>
            <person name="Wang M."/>
            <person name="Skinner E."/>
            <person name="Han Y."/>
            <person name="Muzny D.M."/>
            <person name="Worley K.C."/>
            <person name="Gibbs R.A."/>
        </authorList>
    </citation>
    <scope>NUCLEOTIDE SEQUENCE</scope>
</reference>
<dbReference type="Gene3D" id="2.130.10.10">
    <property type="entry name" value="YVTN repeat-like/Quinoprotein amine dehydrogenase"/>
    <property type="match status" value="1"/>
</dbReference>
<feature type="repeat" description="WD" evidence="4">
    <location>
        <begin position="374"/>
        <end position="416"/>
    </location>
</feature>
<protein>
    <recommendedName>
        <fullName evidence="8">Periodic tryptophan protein 1 homolog</fullName>
    </recommendedName>
</protein>
<dbReference type="PROSITE" id="PS00678">
    <property type="entry name" value="WD_REPEATS_1"/>
    <property type="match status" value="1"/>
</dbReference>
<keyword evidence="7" id="KW-1185">Reference proteome</keyword>
<dbReference type="PANTHER" id="PTHR14091">
    <property type="entry name" value="PERIODIC TRYPTOPHAN PROTEIN 1"/>
    <property type="match status" value="1"/>
</dbReference>
<dbReference type="InParanoid" id="A0A7M7P811"/>
<evidence type="ECO:0000256" key="5">
    <source>
        <dbReference type="SAM" id="MobiDB-lite"/>
    </source>
</evidence>
<feature type="compositionally biased region" description="Acidic residues" evidence="5">
    <location>
        <begin position="47"/>
        <end position="74"/>
    </location>
</feature>
<dbReference type="InterPro" id="IPR015943">
    <property type="entry name" value="WD40/YVTN_repeat-like_dom_sf"/>
</dbReference>
<sequence length="532" mass="59352">MASTIVTSLAWVRRGVAKAVPDKIELSKEELKLLIDEGQRSLGDLNLNDDDEEGDEVVAEDTGDGEWEDVEGTEGAEAGAGGADAADKFYKMDDYDEEPDIPDVHGSGFHNFAVYADNNDDPYITLKEDREERDEREDTNIKPTDNMIVIGKALEDFTNLEVYVYNEEEGVLYVHHDVLLSSFPLALEWLNFDPLEQQPGNLIAVGNMTPVIDVWDLDIMNAVEPAFSLGKKFKKKSKQKPTAPSLNGHIDAVLDLSWNRHLGHGLASASADESILLWDMSQSKAISLLQRHTDKVQTLEWHPFEMQSLLSGGFDGRINVYDCRSEDSFKTWSVEGEIERVLWNHFQPYNFLASTDKGYVYNYDIRTDKPLFTLHAHEKATTGISLSHTVPDLLVTCSADNSYKVWDTQDNKPGLVVSKDPKMGIINSAIFCPESPFLVAMGGERDSLRLMDLSDHAPVVKRFADRQREPVLPHPSEIAYRGQSSQEGEADAATAEADTMETASETSSTTSSKSGKRKRKKKKKTQTQEPSD</sequence>
<dbReference type="AlphaFoldDB" id="A0A7M7P811"/>
<keyword evidence="2 4" id="KW-0853">WD repeat</keyword>
<dbReference type="InterPro" id="IPR019775">
    <property type="entry name" value="WD40_repeat_CS"/>
</dbReference>
<evidence type="ECO:0000256" key="3">
    <source>
        <dbReference type="ARBA" id="ARBA00022737"/>
    </source>
</evidence>
<accession>A0A7M7P811</accession>
<feature type="compositionally biased region" description="Basic residues" evidence="5">
    <location>
        <begin position="514"/>
        <end position="525"/>
    </location>
</feature>
<evidence type="ECO:0000256" key="1">
    <source>
        <dbReference type="ARBA" id="ARBA00022553"/>
    </source>
</evidence>
<proteinExistence type="predicted"/>
<dbReference type="InterPro" id="IPR036322">
    <property type="entry name" value="WD40_repeat_dom_sf"/>
</dbReference>
<keyword evidence="1" id="KW-0597">Phosphoprotein</keyword>
<feature type="repeat" description="WD" evidence="4">
    <location>
        <begin position="289"/>
        <end position="331"/>
    </location>
</feature>
<feature type="region of interest" description="Disordered" evidence="5">
    <location>
        <begin position="42"/>
        <end position="83"/>
    </location>
</feature>
<dbReference type="RefSeq" id="XP_030846503.1">
    <property type="nucleotide sequence ID" value="XM_030990643.1"/>
</dbReference>
<feature type="compositionally biased region" description="Low complexity" evidence="5">
    <location>
        <begin position="491"/>
        <end position="513"/>
    </location>
</feature>
<dbReference type="EnsemblMetazoa" id="XM_030990643">
    <property type="protein sequence ID" value="XP_030846503"/>
    <property type="gene ID" value="LOC583947"/>
</dbReference>
<dbReference type="InterPro" id="IPR001680">
    <property type="entry name" value="WD40_rpt"/>
</dbReference>
<dbReference type="SMART" id="SM00320">
    <property type="entry name" value="WD40"/>
    <property type="match status" value="3"/>
</dbReference>
<dbReference type="GO" id="GO:0006364">
    <property type="term" value="P:rRNA processing"/>
    <property type="evidence" value="ECO:0007669"/>
    <property type="project" value="InterPro"/>
</dbReference>
<dbReference type="GO" id="GO:0005634">
    <property type="term" value="C:nucleus"/>
    <property type="evidence" value="ECO:0000318"/>
    <property type="project" value="GO_Central"/>
</dbReference>
<name>A0A7M7P811_STRPU</name>
<dbReference type="PROSITE" id="PS50082">
    <property type="entry name" value="WD_REPEATS_2"/>
    <property type="match status" value="3"/>
</dbReference>
<dbReference type="PANTHER" id="PTHR14091:SF0">
    <property type="entry name" value="PERIODIC TRYPTOPHAN PROTEIN 1 HOMOLOG"/>
    <property type="match status" value="1"/>
</dbReference>
<dbReference type="PROSITE" id="PS50294">
    <property type="entry name" value="WD_REPEATS_REGION"/>
    <property type="match status" value="2"/>
</dbReference>
<evidence type="ECO:0000313" key="6">
    <source>
        <dbReference type="EnsemblMetazoa" id="XP_030846503"/>
    </source>
</evidence>
<feature type="region of interest" description="Disordered" evidence="5">
    <location>
        <begin position="464"/>
        <end position="532"/>
    </location>
</feature>
<dbReference type="SUPFAM" id="SSF50978">
    <property type="entry name" value="WD40 repeat-like"/>
    <property type="match status" value="1"/>
</dbReference>
<evidence type="ECO:0000313" key="7">
    <source>
        <dbReference type="Proteomes" id="UP000007110"/>
    </source>
</evidence>
<organism evidence="6 7">
    <name type="scientific">Strongylocentrotus purpuratus</name>
    <name type="common">Purple sea urchin</name>
    <dbReference type="NCBI Taxonomy" id="7668"/>
    <lineage>
        <taxon>Eukaryota</taxon>
        <taxon>Metazoa</taxon>
        <taxon>Echinodermata</taxon>
        <taxon>Eleutherozoa</taxon>
        <taxon>Echinozoa</taxon>
        <taxon>Echinoidea</taxon>
        <taxon>Euechinoidea</taxon>
        <taxon>Echinacea</taxon>
        <taxon>Camarodonta</taxon>
        <taxon>Echinidea</taxon>
        <taxon>Strongylocentrotidae</taxon>
        <taxon>Strongylocentrotus</taxon>
    </lineage>
</organism>
<dbReference type="OrthoDB" id="270624at2759"/>
<evidence type="ECO:0008006" key="8">
    <source>
        <dbReference type="Google" id="ProtNLM"/>
    </source>
</evidence>
<reference evidence="6" key="2">
    <citation type="submission" date="2021-01" db="UniProtKB">
        <authorList>
            <consortium name="EnsemblMetazoa"/>
        </authorList>
    </citation>
    <scope>IDENTIFICATION</scope>
</reference>
<dbReference type="KEGG" id="spu:583947"/>
<dbReference type="GeneID" id="583947"/>
<keyword evidence="3" id="KW-0677">Repeat</keyword>